<protein>
    <submittedName>
        <fullName evidence="2">Gliding motility-associated C-terminal domain-containing protein</fullName>
    </submittedName>
</protein>
<dbReference type="NCBIfam" id="TIGR04131">
    <property type="entry name" value="Bac_Flav_CTERM"/>
    <property type="match status" value="1"/>
</dbReference>
<evidence type="ECO:0000313" key="2">
    <source>
        <dbReference type="EMBL" id="MCX2720186.1"/>
    </source>
</evidence>
<gene>
    <name evidence="2" type="ORF">OO016_11290</name>
</gene>
<name>A0AAE3MMQ7_9FLAO</name>
<sequence>MVFTLLGFTASNAQFLLQAPNSGDESNYRWYEASDPATVLSTDFFYETSTPGVYYATYDGTLCGSNATGYFILTDCTAPDNQVTLDISPNVLGSATVSWSPAVAGDQLSPVVTATTSVVRYVATLTKAGNSIDLPGFTVVCLQQAAVLLDDVATLDEDTSAVINVYANDSNLPAVGTLTTTSPAHGTVAIDDGGTPNDPSDDVITYTPNPDYNGTDSFDYTVCNNMGDCSTATVNITVNPIVDAIDDSIATEEDTPITIDILANDNDLPVSGTLTTASPLNGTVTINDGGTPGDPSDDTVTYTPNPGFIGTDAFSYTLCDSLGNCSTATVTVITNPLGVDLDADDDGIVDSFEDLNLDGDNDPSTNPTDTDGDGIPDYLDIDSDDDGIPDNVEAQTTADYEAPSSLDNNDNGLDDVYETGGNLGIIPVDTDGDGIPDYVDTDSDNDNVPDNIEAHDHDHDGIPDVTFIGSDKDNDGLDDGYEGYTQIDLDVNDEIDDPYENLPNTDRDSESDYRDTDDDDDNIMTIDEDANFDGIYSNDDFDTDGIPDYLELNIIEADIEVFNVVTPNGDGVHDVLTIRGIENYPNNTIKIYNRWGVQVYMTKAYNSQGNVFDGTSEGRVTVDVDNKLPVGTYFYILDFEDDNGIMQTLSGYLYLNR</sequence>
<dbReference type="Gene3D" id="2.60.40.3440">
    <property type="match status" value="2"/>
</dbReference>
<comment type="caution">
    <text evidence="2">The sequence shown here is derived from an EMBL/GenBank/DDBJ whole genome shotgun (WGS) entry which is preliminary data.</text>
</comment>
<dbReference type="RefSeq" id="WP_266013905.1">
    <property type="nucleotide sequence ID" value="NZ_JAPFQP010000003.1"/>
</dbReference>
<dbReference type="AlphaFoldDB" id="A0AAE3MMQ7"/>
<evidence type="ECO:0000313" key="3">
    <source>
        <dbReference type="Proteomes" id="UP001207116"/>
    </source>
</evidence>
<evidence type="ECO:0000256" key="1">
    <source>
        <dbReference type="SAM" id="MobiDB-lite"/>
    </source>
</evidence>
<keyword evidence="3" id="KW-1185">Reference proteome</keyword>
<dbReference type="Pfam" id="PF13585">
    <property type="entry name" value="CHU_C"/>
    <property type="match status" value="1"/>
</dbReference>
<reference evidence="2" key="1">
    <citation type="submission" date="2022-11" db="EMBL/GenBank/DDBJ databases">
        <title>The characterization of three novel Bacteroidetes species and genomic analysis of their roles in tidal elemental geochemical cycles.</title>
        <authorList>
            <person name="Ma K.-J."/>
        </authorList>
    </citation>
    <scope>NUCLEOTIDE SEQUENCE</scope>
    <source>
        <strain evidence="2">M415</strain>
    </source>
</reference>
<organism evidence="2 3">
    <name type="scientific">Lentiprolixibacter aurantiacus</name>
    <dbReference type="NCBI Taxonomy" id="2993939"/>
    <lineage>
        <taxon>Bacteria</taxon>
        <taxon>Pseudomonadati</taxon>
        <taxon>Bacteroidota</taxon>
        <taxon>Flavobacteriia</taxon>
        <taxon>Flavobacteriales</taxon>
        <taxon>Flavobacteriaceae</taxon>
        <taxon>Lentiprolixibacter</taxon>
    </lineage>
</organism>
<proteinExistence type="predicted"/>
<feature type="compositionally biased region" description="Basic and acidic residues" evidence="1">
    <location>
        <begin position="505"/>
        <end position="514"/>
    </location>
</feature>
<dbReference type="Pfam" id="PF17963">
    <property type="entry name" value="Big_9"/>
    <property type="match status" value="2"/>
</dbReference>
<dbReference type="Proteomes" id="UP001207116">
    <property type="component" value="Unassembled WGS sequence"/>
</dbReference>
<dbReference type="InterPro" id="IPR026341">
    <property type="entry name" value="T9SS_type_B"/>
</dbReference>
<feature type="region of interest" description="Disordered" evidence="1">
    <location>
        <begin position="492"/>
        <end position="522"/>
    </location>
</feature>
<feature type="region of interest" description="Disordered" evidence="1">
    <location>
        <begin position="354"/>
        <end position="375"/>
    </location>
</feature>
<accession>A0AAE3MMQ7</accession>
<dbReference type="EMBL" id="JAPFQP010000003">
    <property type="protein sequence ID" value="MCX2720186.1"/>
    <property type="molecule type" value="Genomic_DNA"/>
</dbReference>